<dbReference type="Pfam" id="PF03279">
    <property type="entry name" value="Lip_A_acyltrans"/>
    <property type="match status" value="1"/>
</dbReference>
<organism evidence="11 12">
    <name type="scientific">Potamilus streckersoni</name>
    <dbReference type="NCBI Taxonomy" id="2493646"/>
    <lineage>
        <taxon>Eukaryota</taxon>
        <taxon>Metazoa</taxon>
        <taxon>Spiralia</taxon>
        <taxon>Lophotrochozoa</taxon>
        <taxon>Mollusca</taxon>
        <taxon>Bivalvia</taxon>
        <taxon>Autobranchia</taxon>
        <taxon>Heteroconchia</taxon>
        <taxon>Palaeoheterodonta</taxon>
        <taxon>Unionida</taxon>
        <taxon>Unionoidea</taxon>
        <taxon>Unionidae</taxon>
        <taxon>Ambleminae</taxon>
        <taxon>Lampsilini</taxon>
        <taxon>Potamilus</taxon>
    </lineage>
</organism>
<feature type="transmembrane region" description="Helical" evidence="10">
    <location>
        <begin position="184"/>
        <end position="204"/>
    </location>
</feature>
<feature type="transmembrane region" description="Helical" evidence="10">
    <location>
        <begin position="234"/>
        <end position="251"/>
    </location>
</feature>
<keyword evidence="9" id="KW-0012">Acyltransferase</keyword>
<dbReference type="InterPro" id="IPR001851">
    <property type="entry name" value="ABC_transp_permease"/>
</dbReference>
<reference evidence="11" key="1">
    <citation type="journal article" date="2021" name="Genome Biol. Evol.">
        <title>A High-Quality Reference Genome for a Parasitic Bivalve with Doubly Uniparental Inheritance (Bivalvia: Unionida).</title>
        <authorList>
            <person name="Smith C.H."/>
        </authorList>
    </citation>
    <scope>NUCLEOTIDE SEQUENCE</scope>
    <source>
        <strain evidence="11">CHS0354</strain>
    </source>
</reference>
<dbReference type="InterPro" id="IPR004960">
    <property type="entry name" value="LipA_acyltrans"/>
</dbReference>
<dbReference type="GO" id="GO:0022857">
    <property type="term" value="F:transmembrane transporter activity"/>
    <property type="evidence" value="ECO:0007669"/>
    <property type="project" value="InterPro"/>
</dbReference>
<keyword evidence="4" id="KW-0997">Cell inner membrane</keyword>
<keyword evidence="5" id="KW-0808">Transferase</keyword>
<dbReference type="AlphaFoldDB" id="A0AAE0TEK0"/>
<evidence type="ECO:0000256" key="8">
    <source>
        <dbReference type="ARBA" id="ARBA00023136"/>
    </source>
</evidence>
<evidence type="ECO:0000256" key="3">
    <source>
        <dbReference type="ARBA" id="ARBA00022475"/>
    </source>
</evidence>
<keyword evidence="8 10" id="KW-0472">Membrane</keyword>
<evidence type="ECO:0000256" key="7">
    <source>
        <dbReference type="ARBA" id="ARBA00022989"/>
    </source>
</evidence>
<keyword evidence="12" id="KW-1185">Reference proteome</keyword>
<dbReference type="GO" id="GO:0005886">
    <property type="term" value="C:plasma membrane"/>
    <property type="evidence" value="ECO:0007669"/>
    <property type="project" value="UniProtKB-SubCell"/>
</dbReference>
<reference evidence="11" key="3">
    <citation type="submission" date="2023-05" db="EMBL/GenBank/DDBJ databases">
        <authorList>
            <person name="Smith C.H."/>
        </authorList>
    </citation>
    <scope>NUCLEOTIDE SEQUENCE</scope>
    <source>
        <strain evidence="11">CHS0354</strain>
        <tissue evidence="11">Mantle</tissue>
    </source>
</reference>
<evidence type="ECO:0000256" key="5">
    <source>
        <dbReference type="ARBA" id="ARBA00022679"/>
    </source>
</evidence>
<dbReference type="EMBL" id="JAEAOA010000469">
    <property type="protein sequence ID" value="KAK3608801.1"/>
    <property type="molecule type" value="Genomic_DNA"/>
</dbReference>
<evidence type="ECO:0000256" key="9">
    <source>
        <dbReference type="ARBA" id="ARBA00023315"/>
    </source>
</evidence>
<name>A0AAE0TEK0_9BIVA</name>
<keyword evidence="7 10" id="KW-1133">Transmembrane helix</keyword>
<keyword evidence="3" id="KW-1003">Cell membrane</keyword>
<dbReference type="GO" id="GO:0008610">
    <property type="term" value="P:lipid biosynthetic process"/>
    <property type="evidence" value="ECO:0007669"/>
    <property type="project" value="UniProtKB-ARBA"/>
</dbReference>
<dbReference type="Proteomes" id="UP001195483">
    <property type="component" value="Unassembled WGS sequence"/>
</dbReference>
<sequence>MYRFLGSLLGEFFYIRYIPREELLSLVTVDNPEMLERLRRDNVTGPVTIMSAHVGFWEMGNLYFPALFERYCAYSGKQKNPHTEKLITEFRNRFGGEMIARSAQSTLTIMKRLRKNYLYAVLGDISIYKDALFCRFLDSKRLLSIIWWSGRSDARTVNCWRLILSRRRKGIPFSSSCRFFSDTVPLNAGFLLALLACGAMYVFMWRTKWGFEIRTVGANKDVAENVGISAKKNIVLAMFIGGAVSGLIIVHEVMGYRYTFHDNFSNGLGFVGIAVALLGRNHPLGIIPAAILFGMLSRGGLFLDIHFDNLSADLVMTLQGIIVLSVAMDRLFRHLIFRKPAAAGVQAG</sequence>
<dbReference type="Pfam" id="PF02653">
    <property type="entry name" value="BPD_transp_2"/>
    <property type="match status" value="1"/>
</dbReference>
<evidence type="ECO:0000256" key="4">
    <source>
        <dbReference type="ARBA" id="ARBA00022519"/>
    </source>
</evidence>
<evidence type="ECO:0000313" key="11">
    <source>
        <dbReference type="EMBL" id="KAK3608801.1"/>
    </source>
</evidence>
<evidence type="ECO:0000256" key="2">
    <source>
        <dbReference type="ARBA" id="ARBA00004651"/>
    </source>
</evidence>
<dbReference type="CDD" id="cd06580">
    <property type="entry name" value="TM_PBP1_transp_TpRbsC_like"/>
    <property type="match status" value="1"/>
</dbReference>
<protein>
    <recommendedName>
        <fullName evidence="13">ABC transporter permease</fullName>
    </recommendedName>
</protein>
<evidence type="ECO:0000256" key="10">
    <source>
        <dbReference type="SAM" id="Phobius"/>
    </source>
</evidence>
<evidence type="ECO:0000313" key="12">
    <source>
        <dbReference type="Proteomes" id="UP001195483"/>
    </source>
</evidence>
<dbReference type="PANTHER" id="PTHR47089:SF1">
    <property type="entry name" value="GUANOSINE ABC TRANSPORTER PERMEASE PROTEIN NUPP"/>
    <property type="match status" value="1"/>
</dbReference>
<evidence type="ECO:0000256" key="1">
    <source>
        <dbReference type="ARBA" id="ARBA00004533"/>
    </source>
</evidence>
<evidence type="ECO:0008006" key="13">
    <source>
        <dbReference type="Google" id="ProtNLM"/>
    </source>
</evidence>
<reference evidence="11" key="2">
    <citation type="journal article" date="2021" name="Genome Biol. Evol.">
        <title>Developing a high-quality reference genome for a parasitic bivalve with doubly uniparental inheritance (Bivalvia: Unionida).</title>
        <authorList>
            <person name="Smith C.H."/>
        </authorList>
    </citation>
    <scope>NUCLEOTIDE SEQUENCE</scope>
    <source>
        <strain evidence="11">CHS0354</strain>
        <tissue evidence="11">Mantle</tissue>
    </source>
</reference>
<comment type="subcellular location">
    <subcellularLocation>
        <location evidence="1">Cell inner membrane</location>
    </subcellularLocation>
    <subcellularLocation>
        <location evidence="2">Cell membrane</location>
        <topology evidence="2">Multi-pass membrane protein</topology>
    </subcellularLocation>
</comment>
<dbReference type="GO" id="GO:0016746">
    <property type="term" value="F:acyltransferase activity"/>
    <property type="evidence" value="ECO:0007669"/>
    <property type="project" value="UniProtKB-KW"/>
</dbReference>
<accession>A0AAE0TEK0</accession>
<dbReference type="GO" id="GO:1901137">
    <property type="term" value="P:carbohydrate derivative biosynthetic process"/>
    <property type="evidence" value="ECO:0007669"/>
    <property type="project" value="UniProtKB-ARBA"/>
</dbReference>
<evidence type="ECO:0000256" key="6">
    <source>
        <dbReference type="ARBA" id="ARBA00022692"/>
    </source>
</evidence>
<gene>
    <name evidence="11" type="ORF">CHS0354_006842</name>
</gene>
<keyword evidence="6 10" id="KW-0812">Transmembrane</keyword>
<proteinExistence type="predicted"/>
<comment type="caution">
    <text evidence="11">The sequence shown here is derived from an EMBL/GenBank/DDBJ whole genome shotgun (WGS) entry which is preliminary data.</text>
</comment>
<dbReference type="PANTHER" id="PTHR47089">
    <property type="entry name" value="ABC TRANSPORTER, PERMEASE PROTEIN"/>
    <property type="match status" value="1"/>
</dbReference>